<organism evidence="2 3">
    <name type="scientific">Viridibacillus arenosi FSL R5-213</name>
    <dbReference type="NCBI Taxonomy" id="1227360"/>
    <lineage>
        <taxon>Bacteria</taxon>
        <taxon>Bacillati</taxon>
        <taxon>Bacillota</taxon>
        <taxon>Bacilli</taxon>
        <taxon>Bacillales</taxon>
        <taxon>Caryophanaceae</taxon>
        <taxon>Viridibacillus</taxon>
    </lineage>
</organism>
<keyword evidence="1" id="KW-1133">Transmembrane helix</keyword>
<dbReference type="Proteomes" id="UP000019062">
    <property type="component" value="Unassembled WGS sequence"/>
</dbReference>
<dbReference type="RefSeq" id="WP_038184530.1">
    <property type="nucleotide sequence ID" value="NZ_ASQA01000017.1"/>
</dbReference>
<comment type="caution">
    <text evidence="2">The sequence shown here is derived from an EMBL/GenBank/DDBJ whole genome shotgun (WGS) entry which is preliminary data.</text>
</comment>
<proteinExistence type="predicted"/>
<feature type="transmembrane region" description="Helical" evidence="1">
    <location>
        <begin position="46"/>
        <end position="70"/>
    </location>
</feature>
<keyword evidence="1" id="KW-0812">Transmembrane</keyword>
<feature type="transmembrane region" description="Helical" evidence="1">
    <location>
        <begin position="6"/>
        <end position="25"/>
    </location>
</feature>
<accession>W4EZQ0</accession>
<evidence type="ECO:0000256" key="1">
    <source>
        <dbReference type="SAM" id="Phobius"/>
    </source>
</evidence>
<evidence type="ECO:0000313" key="2">
    <source>
        <dbReference type="EMBL" id="ETT85522.1"/>
    </source>
</evidence>
<dbReference type="AlphaFoldDB" id="W4EZQ0"/>
<protein>
    <submittedName>
        <fullName evidence="2">Uncharacterized protein</fullName>
    </submittedName>
</protein>
<reference evidence="2 3" key="1">
    <citation type="journal article" date="2014" name="BMC Genomics">
        <title>Genomic comparison of sporeforming bacilli isolated from milk.</title>
        <authorList>
            <person name="Moreno Switt A.I."/>
            <person name="Andrus A.D."/>
            <person name="Ranieri M.L."/>
            <person name="Orsi R.H."/>
            <person name="Ivy R."/>
            <person name="den Bakker H.C."/>
            <person name="Martin N.H."/>
            <person name="Wiedmann M."/>
            <person name="Boor K.J."/>
        </authorList>
    </citation>
    <scope>NUCLEOTIDE SEQUENCE [LARGE SCALE GENOMIC DNA]</scope>
    <source>
        <strain evidence="2 3">FSL R5-213</strain>
    </source>
</reference>
<keyword evidence="3" id="KW-1185">Reference proteome</keyword>
<keyword evidence="1" id="KW-0472">Membrane</keyword>
<sequence>MIKLIGLILILFFIANMIGAFIYISKESQKRDMSILKSILYIFLDLLLGTFGLYVAIVLGSLILGIYFIFYF</sequence>
<gene>
    <name evidence="2" type="ORF">C176_11014</name>
</gene>
<evidence type="ECO:0000313" key="3">
    <source>
        <dbReference type="Proteomes" id="UP000019062"/>
    </source>
</evidence>
<name>W4EZQ0_9BACL</name>
<dbReference type="EMBL" id="ASQA01000017">
    <property type="protein sequence ID" value="ETT85522.1"/>
    <property type="molecule type" value="Genomic_DNA"/>
</dbReference>